<dbReference type="Proteomes" id="UP000708208">
    <property type="component" value="Unassembled WGS sequence"/>
</dbReference>
<evidence type="ECO:0000256" key="2">
    <source>
        <dbReference type="ARBA" id="ARBA00010532"/>
    </source>
</evidence>
<sequence>MVLKNRNPNRYPILISGVVTSAIIALVLASAIFYVVLPMDLSVGSQDDTVSIVNIPFIMVATIAHKILGSTFADFLIDMFVNENEKFVLPDLKVRELIFDGVKLSDLYHTLASFGIADLPEELIDGAFAFYNQRNGTPSKEFKVKSGIKNPKDFGKIVSFDGNKELNWWTNASRPSDEQYCNRINGTDGSFFAPFVSKEEKLEVFSYELCRSIYGIFDHEADFNGIPAYVFATPDRILNISLSNPETDCFCTDPGHGLANSCDAQGFMRMFSCKAGMPVVLSLPHFINGDEKFLKEVEGLHPDKNKHEMTLVVEPNSGVLLQVVKRIQINTEFQRLPGITPFSNITEAFIPVFWVEEIANAPEEDLSYIRHRLVIPLKIIDILKPCVFGIIAVGLLSGIITVLFFKERHEPLL</sequence>
<feature type="transmembrane region" description="Helical" evidence="8">
    <location>
        <begin position="57"/>
        <end position="77"/>
    </location>
</feature>
<reference evidence="9" key="1">
    <citation type="submission" date="2021-06" db="EMBL/GenBank/DDBJ databases">
        <authorList>
            <person name="Hodson N. C."/>
            <person name="Mongue J. A."/>
            <person name="Jaron S. K."/>
        </authorList>
    </citation>
    <scope>NUCLEOTIDE SEQUENCE</scope>
</reference>
<dbReference type="Pfam" id="PF01130">
    <property type="entry name" value="CD36"/>
    <property type="match status" value="1"/>
</dbReference>
<keyword evidence="7" id="KW-0325">Glycoprotein</keyword>
<dbReference type="EMBL" id="CAJVCH010539269">
    <property type="protein sequence ID" value="CAG7826290.1"/>
    <property type="molecule type" value="Genomic_DNA"/>
</dbReference>
<dbReference type="GO" id="GO:0005886">
    <property type="term" value="C:plasma membrane"/>
    <property type="evidence" value="ECO:0007669"/>
    <property type="project" value="UniProtKB-SubCell"/>
</dbReference>
<dbReference type="OrthoDB" id="10024078at2759"/>
<accession>A0A8J2PY67</accession>
<dbReference type="PANTHER" id="PTHR11923:SF51">
    <property type="entry name" value="LYSOSOME MEMBRANE PROTEIN 2"/>
    <property type="match status" value="1"/>
</dbReference>
<comment type="subcellular location">
    <subcellularLocation>
        <location evidence="1">Cell membrane</location>
    </subcellularLocation>
</comment>
<keyword evidence="5 8" id="KW-1133">Transmembrane helix</keyword>
<dbReference type="GO" id="GO:0005044">
    <property type="term" value="F:scavenger receptor activity"/>
    <property type="evidence" value="ECO:0007669"/>
    <property type="project" value="TreeGrafter"/>
</dbReference>
<evidence type="ECO:0000256" key="4">
    <source>
        <dbReference type="ARBA" id="ARBA00022692"/>
    </source>
</evidence>
<comment type="caution">
    <text evidence="9">The sequence shown here is derived from an EMBL/GenBank/DDBJ whole genome shotgun (WGS) entry which is preliminary data.</text>
</comment>
<organism evidence="9 10">
    <name type="scientific">Allacma fusca</name>
    <dbReference type="NCBI Taxonomy" id="39272"/>
    <lineage>
        <taxon>Eukaryota</taxon>
        <taxon>Metazoa</taxon>
        <taxon>Ecdysozoa</taxon>
        <taxon>Arthropoda</taxon>
        <taxon>Hexapoda</taxon>
        <taxon>Collembola</taxon>
        <taxon>Symphypleona</taxon>
        <taxon>Sminthuridae</taxon>
        <taxon>Allacma</taxon>
    </lineage>
</organism>
<keyword evidence="3" id="KW-1003">Cell membrane</keyword>
<keyword evidence="6 8" id="KW-0472">Membrane</keyword>
<keyword evidence="10" id="KW-1185">Reference proteome</keyword>
<feature type="transmembrane region" description="Helical" evidence="8">
    <location>
        <begin position="12"/>
        <end position="37"/>
    </location>
</feature>
<gene>
    <name evidence="9" type="ORF">AFUS01_LOCUS36350</name>
</gene>
<comment type="similarity">
    <text evidence="2">Belongs to the CD36 family.</text>
</comment>
<evidence type="ECO:0000256" key="5">
    <source>
        <dbReference type="ARBA" id="ARBA00022989"/>
    </source>
</evidence>
<evidence type="ECO:0000256" key="6">
    <source>
        <dbReference type="ARBA" id="ARBA00023136"/>
    </source>
</evidence>
<evidence type="ECO:0000313" key="9">
    <source>
        <dbReference type="EMBL" id="CAG7826290.1"/>
    </source>
</evidence>
<dbReference type="AlphaFoldDB" id="A0A8J2PY67"/>
<evidence type="ECO:0000313" key="10">
    <source>
        <dbReference type="Proteomes" id="UP000708208"/>
    </source>
</evidence>
<dbReference type="GO" id="GO:0005737">
    <property type="term" value="C:cytoplasm"/>
    <property type="evidence" value="ECO:0007669"/>
    <property type="project" value="TreeGrafter"/>
</dbReference>
<name>A0A8J2PY67_9HEXA</name>
<dbReference type="PANTHER" id="PTHR11923">
    <property type="entry name" value="SCAVENGER RECEPTOR CLASS B TYPE-1 SR-B1"/>
    <property type="match status" value="1"/>
</dbReference>
<evidence type="ECO:0000256" key="7">
    <source>
        <dbReference type="ARBA" id="ARBA00023180"/>
    </source>
</evidence>
<protein>
    <submittedName>
        <fullName evidence="9">Uncharacterized protein</fullName>
    </submittedName>
</protein>
<evidence type="ECO:0000256" key="8">
    <source>
        <dbReference type="SAM" id="Phobius"/>
    </source>
</evidence>
<dbReference type="InterPro" id="IPR002159">
    <property type="entry name" value="CD36_fam"/>
</dbReference>
<proteinExistence type="inferred from homology"/>
<keyword evidence="4 8" id="KW-0812">Transmembrane</keyword>
<evidence type="ECO:0000256" key="1">
    <source>
        <dbReference type="ARBA" id="ARBA00004236"/>
    </source>
</evidence>
<evidence type="ECO:0000256" key="3">
    <source>
        <dbReference type="ARBA" id="ARBA00022475"/>
    </source>
</evidence>
<feature type="transmembrane region" description="Helical" evidence="8">
    <location>
        <begin position="382"/>
        <end position="405"/>
    </location>
</feature>